<evidence type="ECO:0000256" key="8">
    <source>
        <dbReference type="SAM" id="MobiDB-lite"/>
    </source>
</evidence>
<protein>
    <submittedName>
        <fullName evidence="9">Twin-arginine translocase TatA/TatE family subunit</fullName>
    </submittedName>
</protein>
<evidence type="ECO:0000256" key="3">
    <source>
        <dbReference type="ARBA" id="ARBA00022692"/>
    </source>
</evidence>
<keyword evidence="7" id="KW-0472">Membrane</keyword>
<dbReference type="Proteomes" id="UP000515312">
    <property type="component" value="Chromosome"/>
</dbReference>
<keyword evidence="4" id="KW-0653">Protein transport</keyword>
<sequence>MHFGDSIFIFLLALVLFGPKRLPEIGRQIGKLLAEFRRASNDFKMQIDEELRNMEQQERQKQLEATAAKSQAEAPQLPAETTATAEPATPATPTIQPPSTGEPVSATEWPYNKDLPVSEIDPGYQEAVRKEEQVAREAVNGTGSETPESEHTPIHHA</sequence>
<keyword evidence="6" id="KW-0811">Translocation</keyword>
<keyword evidence="10" id="KW-1185">Reference proteome</keyword>
<evidence type="ECO:0000256" key="6">
    <source>
        <dbReference type="ARBA" id="ARBA00023010"/>
    </source>
</evidence>
<dbReference type="GO" id="GO:0016020">
    <property type="term" value="C:membrane"/>
    <property type="evidence" value="ECO:0007669"/>
    <property type="project" value="UniProtKB-SubCell"/>
</dbReference>
<evidence type="ECO:0000256" key="5">
    <source>
        <dbReference type="ARBA" id="ARBA00022989"/>
    </source>
</evidence>
<feature type="compositionally biased region" description="Basic and acidic residues" evidence="8">
    <location>
        <begin position="50"/>
        <end position="62"/>
    </location>
</feature>
<dbReference type="KEGG" id="adin:H7849_24570"/>
<comment type="subcellular location">
    <subcellularLocation>
        <location evidence="1">Membrane</location>
        <topology evidence="1">Single-pass membrane protein</topology>
    </subcellularLocation>
</comment>
<dbReference type="PANTHER" id="PTHR33162:SF1">
    <property type="entry name" value="SEC-INDEPENDENT PROTEIN TRANSLOCASE PROTEIN TATA, CHLOROPLASTIC"/>
    <property type="match status" value="1"/>
</dbReference>
<feature type="compositionally biased region" description="Low complexity" evidence="8">
    <location>
        <begin position="72"/>
        <end position="99"/>
    </location>
</feature>
<keyword evidence="5" id="KW-1133">Transmembrane helix</keyword>
<gene>
    <name evidence="9" type="ORF">H7849_24570</name>
</gene>
<dbReference type="AlphaFoldDB" id="A0A7G8BHW1"/>
<evidence type="ECO:0000313" key="9">
    <source>
        <dbReference type="EMBL" id="QNI32131.1"/>
    </source>
</evidence>
<evidence type="ECO:0000256" key="7">
    <source>
        <dbReference type="ARBA" id="ARBA00023136"/>
    </source>
</evidence>
<evidence type="ECO:0000256" key="4">
    <source>
        <dbReference type="ARBA" id="ARBA00022927"/>
    </source>
</evidence>
<feature type="compositionally biased region" description="Basic and acidic residues" evidence="8">
    <location>
        <begin position="148"/>
        <end position="157"/>
    </location>
</feature>
<dbReference type="PANTHER" id="PTHR33162">
    <property type="entry name" value="SEC-INDEPENDENT PROTEIN TRANSLOCASE PROTEIN TATA, CHLOROPLASTIC"/>
    <property type="match status" value="1"/>
</dbReference>
<proteinExistence type="predicted"/>
<evidence type="ECO:0000256" key="2">
    <source>
        <dbReference type="ARBA" id="ARBA00022448"/>
    </source>
</evidence>
<feature type="region of interest" description="Disordered" evidence="8">
    <location>
        <begin position="50"/>
        <end position="157"/>
    </location>
</feature>
<reference evidence="9 10" key="1">
    <citation type="submission" date="2020-08" db="EMBL/GenBank/DDBJ databases">
        <title>Edaphobacter telluris sp. nov. and Acidobacterium dinghuensis sp. nov., two acidobacteria isolated from forest soil.</title>
        <authorList>
            <person name="Fu J."/>
            <person name="Qiu L."/>
        </authorList>
    </citation>
    <scope>NUCLEOTIDE SEQUENCE [LARGE SCALE GENOMIC DNA]</scope>
    <source>
        <strain evidence="9">4Y35</strain>
    </source>
</reference>
<dbReference type="Pfam" id="PF02416">
    <property type="entry name" value="TatA_B_E"/>
    <property type="match status" value="1"/>
</dbReference>
<dbReference type="EMBL" id="CP060394">
    <property type="protein sequence ID" value="QNI32131.1"/>
    <property type="molecule type" value="Genomic_DNA"/>
</dbReference>
<dbReference type="InterPro" id="IPR003369">
    <property type="entry name" value="TatA/B/E"/>
</dbReference>
<name>A0A7G8BHW1_9BACT</name>
<accession>A0A7G8BHW1</accession>
<evidence type="ECO:0000313" key="10">
    <source>
        <dbReference type="Proteomes" id="UP000515312"/>
    </source>
</evidence>
<dbReference type="GO" id="GO:0015031">
    <property type="term" value="P:protein transport"/>
    <property type="evidence" value="ECO:0007669"/>
    <property type="project" value="UniProtKB-KW"/>
</dbReference>
<dbReference type="Gene3D" id="1.20.5.3310">
    <property type="match status" value="1"/>
</dbReference>
<keyword evidence="2" id="KW-0813">Transport</keyword>
<keyword evidence="3" id="KW-0812">Transmembrane</keyword>
<evidence type="ECO:0000256" key="1">
    <source>
        <dbReference type="ARBA" id="ARBA00004167"/>
    </source>
</evidence>
<organism evidence="9 10">
    <name type="scientific">Alloacidobacterium dinghuense</name>
    <dbReference type="NCBI Taxonomy" id="2763107"/>
    <lineage>
        <taxon>Bacteria</taxon>
        <taxon>Pseudomonadati</taxon>
        <taxon>Acidobacteriota</taxon>
        <taxon>Terriglobia</taxon>
        <taxon>Terriglobales</taxon>
        <taxon>Acidobacteriaceae</taxon>
        <taxon>Alloacidobacterium</taxon>
    </lineage>
</organism>
<dbReference type="RefSeq" id="WP_186743087.1">
    <property type="nucleotide sequence ID" value="NZ_CP060394.1"/>
</dbReference>